<dbReference type="OrthoDB" id="9808367at2"/>
<dbReference type="PANTHER" id="PTHR10625:SF10">
    <property type="entry name" value="HISTONE DEACETYLASE HDAC1"/>
    <property type="match status" value="1"/>
</dbReference>
<protein>
    <recommendedName>
        <fullName evidence="3">Acetoin utilization protein AcuC</fullName>
    </recommendedName>
</protein>
<evidence type="ECO:0000259" key="6">
    <source>
        <dbReference type="Pfam" id="PF00850"/>
    </source>
</evidence>
<gene>
    <name evidence="7" type="ORF">LIP_1202</name>
</gene>
<organism evidence="7 8">
    <name type="scientific">Limnochorda pilosa</name>
    <dbReference type="NCBI Taxonomy" id="1555112"/>
    <lineage>
        <taxon>Bacteria</taxon>
        <taxon>Bacillati</taxon>
        <taxon>Bacillota</taxon>
        <taxon>Limnochordia</taxon>
        <taxon>Limnochordales</taxon>
        <taxon>Limnochordaceae</taxon>
        <taxon>Limnochorda</taxon>
    </lineage>
</organism>
<dbReference type="InterPro" id="IPR003085">
    <property type="entry name" value="AcuC"/>
</dbReference>
<dbReference type="InterPro" id="IPR023801">
    <property type="entry name" value="His_deacetylse_dom"/>
</dbReference>
<accession>A0A0K2SJN1</accession>
<comment type="pathway">
    <text evidence="1">Ketone degradation; acetoin degradation.</text>
</comment>
<dbReference type="SUPFAM" id="SSF52768">
    <property type="entry name" value="Arginase/deacetylase"/>
    <property type="match status" value="1"/>
</dbReference>
<dbReference type="RefSeq" id="WP_082725911.1">
    <property type="nucleotide sequence ID" value="NZ_AP014924.1"/>
</dbReference>
<dbReference type="GO" id="GO:0045150">
    <property type="term" value="P:acetoin catabolic process"/>
    <property type="evidence" value="ECO:0007669"/>
    <property type="project" value="UniProtKB-UniPathway"/>
</dbReference>
<comment type="similarity">
    <text evidence="2">Belongs to the histone deacetylase family.</text>
</comment>
<dbReference type="STRING" id="1555112.LIP_1202"/>
<dbReference type="Gene3D" id="3.40.800.20">
    <property type="entry name" value="Histone deacetylase domain"/>
    <property type="match status" value="1"/>
</dbReference>
<reference evidence="8" key="2">
    <citation type="journal article" date="2016" name="Int. J. Syst. Evol. Microbiol.">
        <title>Complete genome sequence and cell structure of Limnochorda pilosa, a Gram-negative spore-former within the phylum Firmicutes.</title>
        <authorList>
            <person name="Watanabe M."/>
            <person name="Kojima H."/>
            <person name="Fukui M."/>
        </authorList>
    </citation>
    <scope>NUCLEOTIDE SEQUENCE [LARGE SCALE GENOMIC DNA]</scope>
    <source>
        <strain evidence="8">HC45</strain>
    </source>
</reference>
<dbReference type="GO" id="GO:0040029">
    <property type="term" value="P:epigenetic regulation of gene expression"/>
    <property type="evidence" value="ECO:0007669"/>
    <property type="project" value="TreeGrafter"/>
</dbReference>
<dbReference type="PANTHER" id="PTHR10625">
    <property type="entry name" value="HISTONE DEACETYLASE HDAC1-RELATED"/>
    <property type="match status" value="1"/>
</dbReference>
<feature type="domain" description="Histone deacetylase" evidence="6">
    <location>
        <begin position="22"/>
        <end position="317"/>
    </location>
</feature>
<dbReference type="KEGG" id="lpil:LIP_1202"/>
<evidence type="ECO:0000256" key="5">
    <source>
        <dbReference type="SAM" id="MobiDB-lite"/>
    </source>
</evidence>
<name>A0A0K2SJN1_LIMPI</name>
<keyword evidence="4" id="KW-0006">Acetoin catabolism</keyword>
<dbReference type="EMBL" id="AP014924">
    <property type="protein sequence ID" value="BAS27059.1"/>
    <property type="molecule type" value="Genomic_DNA"/>
</dbReference>
<dbReference type="InterPro" id="IPR037138">
    <property type="entry name" value="His_deacetylse_dom_sf"/>
</dbReference>
<evidence type="ECO:0000256" key="1">
    <source>
        <dbReference type="ARBA" id="ARBA00005101"/>
    </source>
</evidence>
<dbReference type="PRINTS" id="PR01272">
    <property type="entry name" value="ACUCPROTEIN"/>
</dbReference>
<dbReference type="AlphaFoldDB" id="A0A0K2SJN1"/>
<dbReference type="PATRIC" id="fig|1555112.3.peg.1252"/>
<dbReference type="UniPathway" id="UPA00040"/>
<keyword evidence="8" id="KW-1185">Reference proteome</keyword>
<reference evidence="8" key="1">
    <citation type="submission" date="2015-07" db="EMBL/GenBank/DDBJ databases">
        <title>Complete genome sequence and phylogenetic analysis of Limnochorda pilosa.</title>
        <authorList>
            <person name="Watanabe M."/>
            <person name="Kojima H."/>
            <person name="Fukui M."/>
        </authorList>
    </citation>
    <scope>NUCLEOTIDE SEQUENCE [LARGE SCALE GENOMIC DNA]</scope>
    <source>
        <strain evidence="8">HC45</strain>
    </source>
</reference>
<dbReference type="PRINTS" id="PR01270">
    <property type="entry name" value="HDASUPER"/>
</dbReference>
<dbReference type="InterPro" id="IPR023696">
    <property type="entry name" value="Ureohydrolase_dom_sf"/>
</dbReference>
<dbReference type="Proteomes" id="UP000065807">
    <property type="component" value="Chromosome"/>
</dbReference>
<evidence type="ECO:0000313" key="7">
    <source>
        <dbReference type="EMBL" id="BAS27059.1"/>
    </source>
</evidence>
<dbReference type="CDD" id="cd09994">
    <property type="entry name" value="HDAC_AcuC_like"/>
    <property type="match status" value="1"/>
</dbReference>
<evidence type="ECO:0000256" key="2">
    <source>
        <dbReference type="ARBA" id="ARBA00005947"/>
    </source>
</evidence>
<evidence type="ECO:0000256" key="4">
    <source>
        <dbReference type="ARBA" id="ARBA00022627"/>
    </source>
</evidence>
<evidence type="ECO:0000313" key="8">
    <source>
        <dbReference type="Proteomes" id="UP000065807"/>
    </source>
</evidence>
<sequence length="392" mass="42858">MTAPARLVFGPELLRYRFSDAHPFHPRRIVLAHDLMIDLGLVAEGEEVAPEPCPPGLLERIHDREYVEAVQQAARRGDLPPGGERFGLGTPDNPVFPGMHEAACAWMGGSLTAARLVRDGVVPHAFSPGGGLHHALRDRASGFCIYNDLVGAITELLDAGLRVAYVDIDAHHGDGVQWAFYHDPRVLTVSLHESGRYLFPGTGWVEERGVGAAVGTAVNVPLEPHTDDASYVEVFDLVVPAVLEAFGPDVLVSLHGADAHYLDPLTHLNLTTAAYEHATVRLHQLAHELSGGRWVAYGGGGYSPWHAVPRLWSLVWAIQAHRPLPTRMPPAWLARWQGEAPEPLSPRFFDDPEKAPRVPSAVAARDRNREQALRARELSLLSQRRQAEAGQG</sequence>
<proteinExistence type="inferred from homology"/>
<dbReference type="GO" id="GO:0004407">
    <property type="term" value="F:histone deacetylase activity"/>
    <property type="evidence" value="ECO:0007669"/>
    <property type="project" value="TreeGrafter"/>
</dbReference>
<evidence type="ECO:0000256" key="3">
    <source>
        <dbReference type="ARBA" id="ARBA00020218"/>
    </source>
</evidence>
<dbReference type="InterPro" id="IPR000286">
    <property type="entry name" value="HDACs"/>
</dbReference>
<dbReference type="Pfam" id="PF00850">
    <property type="entry name" value="Hist_deacetyl"/>
    <property type="match status" value="1"/>
</dbReference>
<feature type="region of interest" description="Disordered" evidence="5">
    <location>
        <begin position="344"/>
        <end position="369"/>
    </location>
</feature>